<protein>
    <submittedName>
        <fullName evidence="3">Uncharacterized protein</fullName>
    </submittedName>
</protein>
<dbReference type="Proteomes" id="UP000887578">
    <property type="component" value="Unplaced"/>
</dbReference>
<evidence type="ECO:0000313" key="3">
    <source>
        <dbReference type="WBParaSite" id="PDA_v2.g21388.t1"/>
    </source>
</evidence>
<sequence length="165" mass="18768">MPWFNKFFKKDEPKTPCVEAYQDRIKALNDKTIQIEEDKKVEKSFISRIAAVSQKDKDIIAKRQEYNAYQRDRLDATRDDDSDDGRLPSIGGGEDDYDRPKYGYDGYPPRNDRFSPMGGNGSNRRSYDQSGQNGSSAGGQQNGSNPGGNRNYNPLFFIDLPLPRK</sequence>
<evidence type="ECO:0000313" key="2">
    <source>
        <dbReference type="Proteomes" id="UP000887578"/>
    </source>
</evidence>
<keyword evidence="2" id="KW-1185">Reference proteome</keyword>
<feature type="compositionally biased region" description="Basic and acidic residues" evidence="1">
    <location>
        <begin position="61"/>
        <end position="79"/>
    </location>
</feature>
<feature type="region of interest" description="Disordered" evidence="1">
    <location>
        <begin position="61"/>
        <end position="165"/>
    </location>
</feature>
<name>A0A914PY82_9BILA</name>
<organism evidence="2 3">
    <name type="scientific">Panagrolaimus davidi</name>
    <dbReference type="NCBI Taxonomy" id="227884"/>
    <lineage>
        <taxon>Eukaryota</taxon>
        <taxon>Metazoa</taxon>
        <taxon>Ecdysozoa</taxon>
        <taxon>Nematoda</taxon>
        <taxon>Chromadorea</taxon>
        <taxon>Rhabditida</taxon>
        <taxon>Tylenchina</taxon>
        <taxon>Panagrolaimomorpha</taxon>
        <taxon>Panagrolaimoidea</taxon>
        <taxon>Panagrolaimidae</taxon>
        <taxon>Panagrolaimus</taxon>
    </lineage>
</organism>
<evidence type="ECO:0000256" key="1">
    <source>
        <dbReference type="SAM" id="MobiDB-lite"/>
    </source>
</evidence>
<reference evidence="3" key="1">
    <citation type="submission" date="2022-11" db="UniProtKB">
        <authorList>
            <consortium name="WormBaseParasite"/>
        </authorList>
    </citation>
    <scope>IDENTIFICATION</scope>
</reference>
<proteinExistence type="predicted"/>
<dbReference type="WBParaSite" id="PDA_v2.g21388.t1">
    <property type="protein sequence ID" value="PDA_v2.g21388.t1"/>
    <property type="gene ID" value="PDA_v2.g21388"/>
</dbReference>
<accession>A0A914PY82</accession>
<dbReference type="AlphaFoldDB" id="A0A914PY82"/>